<dbReference type="OrthoDB" id="6817099at2759"/>
<reference evidence="4" key="1">
    <citation type="journal article" date="2008" name="Insect Biochem. Mol. Biol.">
        <title>The genome of a lepidopteran model insect, the silkworm Bombyx mori.</title>
        <authorList>
            <consortium name="International Silkworm Genome Consortium"/>
        </authorList>
    </citation>
    <scope>NUCLEOTIDE SEQUENCE [LARGE SCALE GENOMIC DNA]</scope>
    <source>
        <strain evidence="4">p50T</strain>
    </source>
</reference>
<feature type="coiled-coil region" evidence="1">
    <location>
        <begin position="139"/>
        <end position="166"/>
    </location>
</feature>
<name>A0A8R2AGL6_BOMMO</name>
<organism evidence="3 4">
    <name type="scientific">Bombyx mori</name>
    <name type="common">Silk moth</name>
    <dbReference type="NCBI Taxonomy" id="7091"/>
    <lineage>
        <taxon>Eukaryota</taxon>
        <taxon>Metazoa</taxon>
        <taxon>Ecdysozoa</taxon>
        <taxon>Arthropoda</taxon>
        <taxon>Hexapoda</taxon>
        <taxon>Insecta</taxon>
        <taxon>Pterygota</taxon>
        <taxon>Neoptera</taxon>
        <taxon>Endopterygota</taxon>
        <taxon>Lepidoptera</taxon>
        <taxon>Glossata</taxon>
        <taxon>Ditrysia</taxon>
        <taxon>Bombycoidea</taxon>
        <taxon>Bombycidae</taxon>
        <taxon>Bombycinae</taxon>
        <taxon>Bombyx</taxon>
    </lineage>
</organism>
<evidence type="ECO:0000313" key="4">
    <source>
        <dbReference type="Proteomes" id="UP000005204"/>
    </source>
</evidence>
<dbReference type="GeneID" id="101741622"/>
<evidence type="ECO:0000313" key="3">
    <source>
        <dbReference type="EnsemblMetazoa" id="XP_004925214.1"/>
    </source>
</evidence>
<keyword evidence="1" id="KW-0175">Coiled coil</keyword>
<protein>
    <submittedName>
        <fullName evidence="3">Uncharacterized protein</fullName>
    </submittedName>
</protein>
<dbReference type="EnsemblMetazoa" id="XM_004925157.2">
    <property type="protein sequence ID" value="XP_004925214.1"/>
    <property type="gene ID" value="LOC101741622"/>
</dbReference>
<proteinExistence type="predicted"/>
<feature type="coiled-coil region" evidence="1">
    <location>
        <begin position="58"/>
        <end position="92"/>
    </location>
</feature>
<evidence type="ECO:0000256" key="1">
    <source>
        <dbReference type="SAM" id="Coils"/>
    </source>
</evidence>
<feature type="compositionally biased region" description="Basic and acidic residues" evidence="2">
    <location>
        <begin position="23"/>
        <end position="43"/>
    </location>
</feature>
<dbReference type="AlphaFoldDB" id="A0A8R2AGL6"/>
<feature type="compositionally biased region" description="Low complexity" evidence="2">
    <location>
        <begin position="9"/>
        <end position="18"/>
    </location>
</feature>
<accession>A0A8R2AGL6</accession>
<sequence length="264" mass="30401">MNTIDLAASDSESTSSKSIDNNEQPKLDEKYHDNKMNAKDHNNECGNDVTPQLIDDSEVKLKERIAQCRDIIESLKLELKEEKEKQNALKVSPAHFESISNNSPTFSLTSNNQELDDLELSKSIYSTCIDNKMNYGVNINEYEKQLQRYQHTLNIAQTEKKNAIRKQMLTKAFKLKLLEVENQCNIELLRVKQSLQCLEPLQMIASKWKSSSDDLYDTNNFELLPRFPEFDPNSGCDFHSLKDDIANNFDSELFENGTHTLNRI</sequence>
<dbReference type="OMA" id="MIASKWK"/>
<dbReference type="RefSeq" id="XP_004925214.1">
    <property type="nucleotide sequence ID" value="XM_004925157.2"/>
</dbReference>
<evidence type="ECO:0000256" key="2">
    <source>
        <dbReference type="SAM" id="MobiDB-lite"/>
    </source>
</evidence>
<dbReference type="KEGG" id="bmor:101741622"/>
<dbReference type="SMR" id="A0A8R2AGL6"/>
<reference evidence="3" key="2">
    <citation type="submission" date="2022-06" db="UniProtKB">
        <authorList>
            <consortium name="EnsemblMetazoa"/>
        </authorList>
    </citation>
    <scope>IDENTIFICATION</scope>
    <source>
        <strain evidence="3">p50T (Dazao)</strain>
    </source>
</reference>
<dbReference type="Proteomes" id="UP000005204">
    <property type="component" value="Unassembled WGS sequence"/>
</dbReference>
<keyword evidence="4" id="KW-1185">Reference proteome</keyword>
<feature type="region of interest" description="Disordered" evidence="2">
    <location>
        <begin position="1"/>
        <end position="49"/>
    </location>
</feature>